<feature type="region of interest" description="Disordered" evidence="1">
    <location>
        <begin position="52"/>
        <end position="75"/>
    </location>
</feature>
<organism evidence="2">
    <name type="scientific">Sesamum latifolium</name>
    <dbReference type="NCBI Taxonomy" id="2727402"/>
    <lineage>
        <taxon>Eukaryota</taxon>
        <taxon>Viridiplantae</taxon>
        <taxon>Streptophyta</taxon>
        <taxon>Embryophyta</taxon>
        <taxon>Tracheophyta</taxon>
        <taxon>Spermatophyta</taxon>
        <taxon>Magnoliopsida</taxon>
        <taxon>eudicotyledons</taxon>
        <taxon>Gunneridae</taxon>
        <taxon>Pentapetalae</taxon>
        <taxon>asterids</taxon>
        <taxon>lamiids</taxon>
        <taxon>Lamiales</taxon>
        <taxon>Pedaliaceae</taxon>
        <taxon>Sesamum</taxon>
    </lineage>
</organism>
<gene>
    <name evidence="2" type="ORF">Slati_4044500</name>
</gene>
<dbReference type="AlphaFoldDB" id="A0AAW2TUN5"/>
<dbReference type="EMBL" id="JACGWN010000014">
    <property type="protein sequence ID" value="KAL0407306.1"/>
    <property type="molecule type" value="Genomic_DNA"/>
</dbReference>
<reference evidence="2" key="1">
    <citation type="submission" date="2020-06" db="EMBL/GenBank/DDBJ databases">
        <authorList>
            <person name="Li T."/>
            <person name="Hu X."/>
            <person name="Zhang T."/>
            <person name="Song X."/>
            <person name="Zhang H."/>
            <person name="Dai N."/>
            <person name="Sheng W."/>
            <person name="Hou X."/>
            <person name="Wei L."/>
        </authorList>
    </citation>
    <scope>NUCLEOTIDE SEQUENCE</scope>
    <source>
        <strain evidence="2">KEN1</strain>
        <tissue evidence="2">Leaf</tissue>
    </source>
</reference>
<proteinExistence type="predicted"/>
<protein>
    <submittedName>
        <fullName evidence="2">Uncharacterized protein</fullName>
    </submittedName>
</protein>
<evidence type="ECO:0000256" key="1">
    <source>
        <dbReference type="SAM" id="MobiDB-lite"/>
    </source>
</evidence>
<evidence type="ECO:0000313" key="2">
    <source>
        <dbReference type="EMBL" id="KAL0407306.1"/>
    </source>
</evidence>
<name>A0AAW2TUN5_9LAMI</name>
<sequence>MATFLKQDRYFCRIRGSIVFRQIGLLLVEGEFVHQDCFAGFPLAPLGGFQGHVRASPRGPSQGHARASPRGPSQAYQCAPFSPWGHLLVGGRCSRLLIEGRPITRSPAHKRSN</sequence>
<reference evidence="2" key="2">
    <citation type="journal article" date="2024" name="Plant">
        <title>Genomic evolution and insights into agronomic trait innovations of Sesamum species.</title>
        <authorList>
            <person name="Miao H."/>
            <person name="Wang L."/>
            <person name="Qu L."/>
            <person name="Liu H."/>
            <person name="Sun Y."/>
            <person name="Le M."/>
            <person name="Wang Q."/>
            <person name="Wei S."/>
            <person name="Zheng Y."/>
            <person name="Lin W."/>
            <person name="Duan Y."/>
            <person name="Cao H."/>
            <person name="Xiong S."/>
            <person name="Wang X."/>
            <person name="Wei L."/>
            <person name="Li C."/>
            <person name="Ma Q."/>
            <person name="Ju M."/>
            <person name="Zhao R."/>
            <person name="Li G."/>
            <person name="Mu C."/>
            <person name="Tian Q."/>
            <person name="Mei H."/>
            <person name="Zhang T."/>
            <person name="Gao T."/>
            <person name="Zhang H."/>
        </authorList>
    </citation>
    <scope>NUCLEOTIDE SEQUENCE</scope>
    <source>
        <strain evidence="2">KEN1</strain>
    </source>
</reference>
<accession>A0AAW2TUN5</accession>
<comment type="caution">
    <text evidence="2">The sequence shown here is derived from an EMBL/GenBank/DDBJ whole genome shotgun (WGS) entry which is preliminary data.</text>
</comment>